<dbReference type="InterPro" id="IPR056884">
    <property type="entry name" value="NPHP3-like_N"/>
</dbReference>
<sequence>MCAIRSKLEHKFLESPKTKECLKTACSGLSTILGVTKDVASNAGIPGLAMGITGGQFIVDAILKTAQNAEDIEELSKTLDKFSTETKRFQSQNFAMCSLNFTKDSERLKGQIQAVTWAIESFTEHINFSRDNARVVIQKLDGIESKVDIGSTQGIESGRAKMDTPRMPWRLLLIPRNGNVARRLHVPPFSPKYFSIETGSSGQSQQMIFWLNGAAGTGKTTIAYTIAQECKNGGILGASFFCSRDDADCSNLRLIFTTIAYQLGLFNPVFGTEVSKVLKATPDIGYTNAQTQLEELIVNPLHMVRDSFTRCVIILDALDDSVILSVLARHSEDLSPLIFLVTSRPENHIKMAFSQHLQPNTQQLILHHGSGRARH</sequence>
<dbReference type="AlphaFoldDB" id="A0AAD7N9L6"/>
<evidence type="ECO:0000259" key="2">
    <source>
        <dbReference type="Pfam" id="PF24883"/>
    </source>
</evidence>
<dbReference type="InterPro" id="IPR027417">
    <property type="entry name" value="P-loop_NTPase"/>
</dbReference>
<dbReference type="Pfam" id="PF24883">
    <property type="entry name" value="NPHP3_N"/>
    <property type="match status" value="1"/>
</dbReference>
<dbReference type="PANTHER" id="PTHR10039:SF14">
    <property type="entry name" value="NACHT DOMAIN-CONTAINING PROTEIN"/>
    <property type="match status" value="1"/>
</dbReference>
<dbReference type="PANTHER" id="PTHR10039">
    <property type="entry name" value="AMELOGENIN"/>
    <property type="match status" value="1"/>
</dbReference>
<name>A0AAD7N9L6_9AGAR</name>
<evidence type="ECO:0000256" key="1">
    <source>
        <dbReference type="ARBA" id="ARBA00022737"/>
    </source>
</evidence>
<dbReference type="Proteomes" id="UP001215280">
    <property type="component" value="Unassembled WGS sequence"/>
</dbReference>
<organism evidence="3 4">
    <name type="scientific">Mycena maculata</name>
    <dbReference type="NCBI Taxonomy" id="230809"/>
    <lineage>
        <taxon>Eukaryota</taxon>
        <taxon>Fungi</taxon>
        <taxon>Dikarya</taxon>
        <taxon>Basidiomycota</taxon>
        <taxon>Agaricomycotina</taxon>
        <taxon>Agaricomycetes</taxon>
        <taxon>Agaricomycetidae</taxon>
        <taxon>Agaricales</taxon>
        <taxon>Marasmiineae</taxon>
        <taxon>Mycenaceae</taxon>
        <taxon>Mycena</taxon>
    </lineage>
</organism>
<reference evidence="3" key="1">
    <citation type="submission" date="2023-03" db="EMBL/GenBank/DDBJ databases">
        <title>Massive genome expansion in bonnet fungi (Mycena s.s.) driven by repeated elements and novel gene families across ecological guilds.</title>
        <authorList>
            <consortium name="Lawrence Berkeley National Laboratory"/>
            <person name="Harder C.B."/>
            <person name="Miyauchi S."/>
            <person name="Viragh M."/>
            <person name="Kuo A."/>
            <person name="Thoen E."/>
            <person name="Andreopoulos B."/>
            <person name="Lu D."/>
            <person name="Skrede I."/>
            <person name="Drula E."/>
            <person name="Henrissat B."/>
            <person name="Morin E."/>
            <person name="Kohler A."/>
            <person name="Barry K."/>
            <person name="LaButti K."/>
            <person name="Morin E."/>
            <person name="Salamov A."/>
            <person name="Lipzen A."/>
            <person name="Mereny Z."/>
            <person name="Hegedus B."/>
            <person name="Baldrian P."/>
            <person name="Stursova M."/>
            <person name="Weitz H."/>
            <person name="Taylor A."/>
            <person name="Grigoriev I.V."/>
            <person name="Nagy L.G."/>
            <person name="Martin F."/>
            <person name="Kauserud H."/>
        </authorList>
    </citation>
    <scope>NUCLEOTIDE SEQUENCE</scope>
    <source>
        <strain evidence="3">CBHHK188m</strain>
    </source>
</reference>
<dbReference type="Gene3D" id="3.40.50.300">
    <property type="entry name" value="P-loop containing nucleotide triphosphate hydrolases"/>
    <property type="match status" value="1"/>
</dbReference>
<feature type="domain" description="Nephrocystin 3-like N-terminal" evidence="2">
    <location>
        <begin position="201"/>
        <end position="344"/>
    </location>
</feature>
<accession>A0AAD7N9L6</accession>
<evidence type="ECO:0000313" key="3">
    <source>
        <dbReference type="EMBL" id="KAJ7751528.1"/>
    </source>
</evidence>
<comment type="caution">
    <text evidence="3">The sequence shown here is derived from an EMBL/GenBank/DDBJ whole genome shotgun (WGS) entry which is preliminary data.</text>
</comment>
<dbReference type="EMBL" id="JARJLG010000078">
    <property type="protein sequence ID" value="KAJ7751528.1"/>
    <property type="molecule type" value="Genomic_DNA"/>
</dbReference>
<dbReference type="SUPFAM" id="SSF52540">
    <property type="entry name" value="P-loop containing nucleoside triphosphate hydrolases"/>
    <property type="match status" value="1"/>
</dbReference>
<keyword evidence="4" id="KW-1185">Reference proteome</keyword>
<keyword evidence="1" id="KW-0677">Repeat</keyword>
<gene>
    <name evidence="3" type="ORF">DFH07DRAFT_774773</name>
</gene>
<proteinExistence type="predicted"/>
<evidence type="ECO:0000313" key="4">
    <source>
        <dbReference type="Proteomes" id="UP001215280"/>
    </source>
</evidence>
<protein>
    <recommendedName>
        <fullName evidence="2">Nephrocystin 3-like N-terminal domain-containing protein</fullName>
    </recommendedName>
</protein>